<dbReference type="EMBL" id="JADGLW010000003">
    <property type="protein sequence ID" value="MBF0753696.1"/>
    <property type="molecule type" value="Genomic_DNA"/>
</dbReference>
<proteinExistence type="predicted"/>
<dbReference type="Proteomes" id="UP000647980">
    <property type="component" value="Unassembled WGS sequence"/>
</dbReference>
<name>A0ABR9XY87_9STAP</name>
<evidence type="ECO:0000256" key="1">
    <source>
        <dbReference type="SAM" id="Phobius"/>
    </source>
</evidence>
<keyword evidence="1" id="KW-1133">Transmembrane helix</keyword>
<organism evidence="2 3">
    <name type="scientific">Jeotgalicoccus nanhaiensis</name>
    <dbReference type="NCBI Taxonomy" id="568603"/>
    <lineage>
        <taxon>Bacteria</taxon>
        <taxon>Bacillati</taxon>
        <taxon>Bacillota</taxon>
        <taxon>Bacilli</taxon>
        <taxon>Bacillales</taxon>
        <taxon>Staphylococcaceae</taxon>
        <taxon>Jeotgalicoccus</taxon>
    </lineage>
</organism>
<comment type="caution">
    <text evidence="2">The sequence shown here is derived from an EMBL/GenBank/DDBJ whole genome shotgun (WGS) entry which is preliminary data.</text>
</comment>
<evidence type="ECO:0000313" key="2">
    <source>
        <dbReference type="EMBL" id="MBF0753696.1"/>
    </source>
</evidence>
<protein>
    <submittedName>
        <fullName evidence="2">Uncharacterized protein</fullName>
    </submittedName>
</protein>
<evidence type="ECO:0000313" key="3">
    <source>
        <dbReference type="Proteomes" id="UP000647980"/>
    </source>
</evidence>
<gene>
    <name evidence="2" type="ORF">IR135_05405</name>
</gene>
<accession>A0ABR9XY87</accession>
<keyword evidence="1" id="KW-0812">Transmembrane</keyword>
<keyword evidence="3" id="KW-1185">Reference proteome</keyword>
<feature type="transmembrane region" description="Helical" evidence="1">
    <location>
        <begin position="12"/>
        <end position="28"/>
    </location>
</feature>
<sequence length="155" mass="18216">MMTLAGETEASLVFAVVTFFSTILTAGIKRKYDMTYQEKEDYFILTIKKQQVKVCYEDISHFQLGLQNIWLQDKTKPNQEFIGVNLALFKPEILIRTLTEMTINGQFPRVEGVYPDNSVYPDDPLRKKELTGFLIRHRYDYLIEDYIKQMKSQQV</sequence>
<keyword evidence="1" id="KW-0472">Membrane</keyword>
<reference evidence="2 3" key="1">
    <citation type="submission" date="2020-10" db="EMBL/GenBank/DDBJ databases">
        <title>Mouse Oral microbiota.</title>
        <authorList>
            <person name="Joseph S."/>
            <person name="Aduse-Opoku J."/>
        </authorList>
    </citation>
    <scope>NUCLEOTIDE SEQUENCE [LARGE SCALE GENOMIC DNA]</scope>
    <source>
        <strain evidence="2 3">19428wE5_W307</strain>
    </source>
</reference>